<name>A0AAV2HAP3_LYMST</name>
<dbReference type="AlphaFoldDB" id="A0AAV2HAP3"/>
<sequence>MSLNVEVGGTSVSPLPALDSIDTGSSRNINMKQFLCVKHALPKTRVTNTILYENSSQSRHLEMKLASLDHQKEQALDAMDINKRTFIRQQERKRRKWMREDQTRLSGLNLPTLPPSVVERRPSVQVICQCRLEKDSTSASPRRQPILPMMKIHKERTEIVLHRNRTFLTRLPSSVEIDLDAQQLFDAYRGASFLVRGLPCKDDRFLGLHTLLQQRPRKTKDKLWGNTLF</sequence>
<keyword evidence="2" id="KW-1185">Reference proteome</keyword>
<dbReference type="Proteomes" id="UP001497497">
    <property type="component" value="Unassembled WGS sequence"/>
</dbReference>
<accession>A0AAV2HAP3</accession>
<dbReference type="PANTHER" id="PTHR35666">
    <property type="entry name" value="SIMILAR TO RIKEN CDNA 4921536K21"/>
    <property type="match status" value="1"/>
</dbReference>
<evidence type="ECO:0000313" key="1">
    <source>
        <dbReference type="EMBL" id="CAL1530790.1"/>
    </source>
</evidence>
<dbReference type="EMBL" id="CAXITT010000076">
    <property type="protein sequence ID" value="CAL1530790.1"/>
    <property type="molecule type" value="Genomic_DNA"/>
</dbReference>
<gene>
    <name evidence="1" type="ORF">GSLYS_00004915001</name>
</gene>
<protein>
    <submittedName>
        <fullName evidence="1">Uncharacterized protein</fullName>
    </submittedName>
</protein>
<evidence type="ECO:0000313" key="2">
    <source>
        <dbReference type="Proteomes" id="UP001497497"/>
    </source>
</evidence>
<dbReference type="PANTHER" id="PTHR35666:SF1">
    <property type="entry name" value="SIMILAR TO RIKEN CDNA 4921536K21"/>
    <property type="match status" value="1"/>
</dbReference>
<organism evidence="1 2">
    <name type="scientific">Lymnaea stagnalis</name>
    <name type="common">Great pond snail</name>
    <name type="synonym">Helix stagnalis</name>
    <dbReference type="NCBI Taxonomy" id="6523"/>
    <lineage>
        <taxon>Eukaryota</taxon>
        <taxon>Metazoa</taxon>
        <taxon>Spiralia</taxon>
        <taxon>Lophotrochozoa</taxon>
        <taxon>Mollusca</taxon>
        <taxon>Gastropoda</taxon>
        <taxon>Heterobranchia</taxon>
        <taxon>Euthyneura</taxon>
        <taxon>Panpulmonata</taxon>
        <taxon>Hygrophila</taxon>
        <taxon>Lymnaeoidea</taxon>
        <taxon>Lymnaeidae</taxon>
        <taxon>Lymnaea</taxon>
    </lineage>
</organism>
<comment type="caution">
    <text evidence="1">The sequence shown here is derived from an EMBL/GenBank/DDBJ whole genome shotgun (WGS) entry which is preliminary data.</text>
</comment>
<reference evidence="1 2" key="1">
    <citation type="submission" date="2024-04" db="EMBL/GenBank/DDBJ databases">
        <authorList>
            <consortium name="Genoscope - CEA"/>
            <person name="William W."/>
        </authorList>
    </citation>
    <scope>NUCLEOTIDE SEQUENCE [LARGE SCALE GENOMIC DNA]</scope>
</reference>
<proteinExistence type="predicted"/>
<dbReference type="InterPro" id="IPR038935">
    <property type="entry name" value="C5orf52"/>
</dbReference>